<comment type="caution">
    <text evidence="6">The sequence shown here is derived from an EMBL/GenBank/DDBJ whole genome shotgun (WGS) entry which is preliminary data.</text>
</comment>
<evidence type="ECO:0000256" key="1">
    <source>
        <dbReference type="ARBA" id="ARBA00009437"/>
    </source>
</evidence>
<keyword evidence="4" id="KW-0804">Transcription</keyword>
<evidence type="ECO:0000259" key="5">
    <source>
        <dbReference type="PROSITE" id="PS50931"/>
    </source>
</evidence>
<proteinExistence type="inferred from homology"/>
<keyword evidence="7" id="KW-1185">Reference proteome</keyword>
<comment type="similarity">
    <text evidence="1">Belongs to the LysR transcriptional regulatory family.</text>
</comment>
<dbReference type="InterPro" id="IPR036388">
    <property type="entry name" value="WH-like_DNA-bd_sf"/>
</dbReference>
<dbReference type="Pfam" id="PF03466">
    <property type="entry name" value="LysR_substrate"/>
    <property type="match status" value="1"/>
</dbReference>
<dbReference type="SUPFAM" id="SSF46785">
    <property type="entry name" value="Winged helix' DNA-binding domain"/>
    <property type="match status" value="1"/>
</dbReference>
<dbReference type="PANTHER" id="PTHR30537:SF74">
    <property type="entry name" value="HTH-TYPE TRANSCRIPTIONAL REGULATOR TRPI"/>
    <property type="match status" value="1"/>
</dbReference>
<dbReference type="PRINTS" id="PR00039">
    <property type="entry name" value="HTHLYSR"/>
</dbReference>
<dbReference type="Gene3D" id="3.40.190.10">
    <property type="entry name" value="Periplasmic binding protein-like II"/>
    <property type="match status" value="2"/>
</dbReference>
<dbReference type="PROSITE" id="PS50931">
    <property type="entry name" value="HTH_LYSR"/>
    <property type="match status" value="1"/>
</dbReference>
<dbReference type="RefSeq" id="WP_064227440.1">
    <property type="nucleotide sequence ID" value="NZ_JBHFLB010000058.1"/>
</dbReference>
<organism evidence="6 7">
    <name type="scientific">Marinobacter shengliensis</name>
    <dbReference type="NCBI Taxonomy" id="1389223"/>
    <lineage>
        <taxon>Bacteria</taxon>
        <taxon>Pseudomonadati</taxon>
        <taxon>Pseudomonadota</taxon>
        <taxon>Gammaproteobacteria</taxon>
        <taxon>Pseudomonadales</taxon>
        <taxon>Marinobacteraceae</taxon>
        <taxon>Marinobacter</taxon>
    </lineage>
</organism>
<dbReference type="InterPro" id="IPR058163">
    <property type="entry name" value="LysR-type_TF_proteobact-type"/>
</dbReference>
<evidence type="ECO:0000256" key="4">
    <source>
        <dbReference type="ARBA" id="ARBA00023163"/>
    </source>
</evidence>
<evidence type="ECO:0000256" key="3">
    <source>
        <dbReference type="ARBA" id="ARBA00023125"/>
    </source>
</evidence>
<dbReference type="InterPro" id="IPR005119">
    <property type="entry name" value="LysR_subst-bd"/>
</dbReference>
<dbReference type="InterPro" id="IPR036390">
    <property type="entry name" value="WH_DNA-bd_sf"/>
</dbReference>
<keyword evidence="3" id="KW-0238">DNA-binding</keyword>
<feature type="domain" description="HTH lysR-type" evidence="5">
    <location>
        <begin position="6"/>
        <end position="63"/>
    </location>
</feature>
<reference evidence="6 7" key="1">
    <citation type="submission" date="2024-09" db="EMBL/GenBank/DDBJ databases">
        <title>Draft genome sequences of 6 high pH adapted Marinobacter shengliensis sp. isolated from Mariana forearc serpentinite mud volcanoes.</title>
        <authorList>
            <person name="Elkassas S."/>
            <person name="Serres M."/>
            <person name="Michael N."/>
            <person name="Amina P."/>
            <person name="Teodora Z."/>
            <person name="Julie H."/>
        </authorList>
    </citation>
    <scope>NUCLEOTIDE SEQUENCE [LARGE SCALE GENOMIC DNA]</scope>
    <source>
        <strain evidence="6 7">EB4</strain>
    </source>
</reference>
<evidence type="ECO:0000313" key="7">
    <source>
        <dbReference type="Proteomes" id="UP001576762"/>
    </source>
</evidence>
<evidence type="ECO:0000313" key="6">
    <source>
        <dbReference type="EMBL" id="MFB2717167.1"/>
    </source>
</evidence>
<dbReference type="Pfam" id="PF00126">
    <property type="entry name" value="HTH_1"/>
    <property type="match status" value="1"/>
</dbReference>
<protein>
    <submittedName>
        <fullName evidence="6">LysR family transcriptional regulator</fullName>
    </submittedName>
</protein>
<keyword evidence="2" id="KW-0805">Transcription regulation</keyword>
<gene>
    <name evidence="6" type="ORF">ACE05E_16935</name>
</gene>
<dbReference type="Gene3D" id="1.10.10.10">
    <property type="entry name" value="Winged helix-like DNA-binding domain superfamily/Winged helix DNA-binding domain"/>
    <property type="match status" value="1"/>
</dbReference>
<name>A0ABV4WBC8_9GAMM</name>
<dbReference type="SUPFAM" id="SSF53850">
    <property type="entry name" value="Periplasmic binding protein-like II"/>
    <property type="match status" value="1"/>
</dbReference>
<evidence type="ECO:0000256" key="2">
    <source>
        <dbReference type="ARBA" id="ARBA00023015"/>
    </source>
</evidence>
<dbReference type="PANTHER" id="PTHR30537">
    <property type="entry name" value="HTH-TYPE TRANSCRIPTIONAL REGULATOR"/>
    <property type="match status" value="1"/>
</dbReference>
<dbReference type="Proteomes" id="UP001576762">
    <property type="component" value="Unassembled WGS sequence"/>
</dbReference>
<dbReference type="EMBL" id="JBHFLD010000028">
    <property type="protein sequence ID" value="MFB2717167.1"/>
    <property type="molecule type" value="Genomic_DNA"/>
</dbReference>
<accession>A0ABV4WBC8</accession>
<sequence>MPRKLPNLNAVKAFDAAARHQSFTEAAAELCVTQAAISRQIRLLEEQLNTRLFSRGHRKVELTIAGRRYAKMVEQALLSIALDTGTVQRSASPQVVIDVDSDLAELWLRPLMQSSDLDDLGVSLDIRVHPEPQKMFASDADLAITWGQVYVPGFQTETFLQYTAFPVCSPSLIESSESIKDIGDCLDHRLIHDRGIHWWDNALVSHGYSLAQCKKSITYHRTYLCMYAAADGLGVAIGDDVSSAHLIKEGKLIRPCGPDIPGRMRYNLLVPEVRPLPDGVYATIDWLKKLAKSHQDWFASWHRER</sequence>
<dbReference type="InterPro" id="IPR000847">
    <property type="entry name" value="LysR_HTH_N"/>
</dbReference>